<dbReference type="SUPFAM" id="SSF56219">
    <property type="entry name" value="DNase I-like"/>
    <property type="match status" value="1"/>
</dbReference>
<dbReference type="InterPro" id="IPR020848">
    <property type="entry name" value="AP_endonuclease_F1_CS"/>
</dbReference>
<feature type="binding site" evidence="7">
    <location>
        <position position="43"/>
    </location>
    <ligand>
        <name>Mg(2+)</name>
        <dbReference type="ChEBI" id="CHEBI:18420"/>
        <label>1</label>
    </ligand>
</feature>
<dbReference type="FunFam" id="3.60.10.10:FF:000079">
    <property type="entry name" value="DNA-(apurinic or apyrimidinic site) lyase"/>
    <property type="match status" value="1"/>
</dbReference>
<evidence type="ECO:0000256" key="9">
    <source>
        <dbReference type="SAM" id="MobiDB-lite"/>
    </source>
</evidence>
<feature type="binding site" evidence="7">
    <location>
        <position position="195"/>
    </location>
    <ligand>
        <name>Mg(2+)</name>
        <dbReference type="ChEBI" id="CHEBI:18420"/>
        <label>1</label>
    </ligand>
</feature>
<evidence type="ECO:0000256" key="6">
    <source>
        <dbReference type="PIRSR" id="PIRSR604808-1"/>
    </source>
</evidence>
<evidence type="ECO:0000256" key="5">
    <source>
        <dbReference type="ARBA" id="ARBA00022842"/>
    </source>
</evidence>
<dbReference type="Pfam" id="PF03372">
    <property type="entry name" value="Exo_endo_phos"/>
    <property type="match status" value="1"/>
</dbReference>
<feature type="compositionally biased region" description="Polar residues" evidence="9">
    <location>
        <begin position="383"/>
        <end position="392"/>
    </location>
</feature>
<evidence type="ECO:0000259" key="10">
    <source>
        <dbReference type="Pfam" id="PF03372"/>
    </source>
</evidence>
<comment type="cofactor">
    <cofactor evidence="7">
        <name>Mg(2+)</name>
        <dbReference type="ChEBI" id="CHEBI:18420"/>
    </cofactor>
    <cofactor evidence="7">
        <name>Mn(2+)</name>
        <dbReference type="ChEBI" id="CHEBI:29035"/>
    </cofactor>
    <text evidence="7">Probably binds two magnesium or manganese ions per subunit.</text>
</comment>
<evidence type="ECO:0000256" key="4">
    <source>
        <dbReference type="ARBA" id="ARBA00022801"/>
    </source>
</evidence>
<dbReference type="GO" id="GO:0005634">
    <property type="term" value="C:nucleus"/>
    <property type="evidence" value="ECO:0007669"/>
    <property type="project" value="TreeGrafter"/>
</dbReference>
<dbReference type="Proteomes" id="UP000242877">
    <property type="component" value="Unassembled WGS sequence"/>
</dbReference>
<feature type="active site" description="Proton acceptor" evidence="6">
    <location>
        <position position="314"/>
    </location>
</feature>
<dbReference type="GO" id="GO:0006284">
    <property type="term" value="P:base-excision repair"/>
    <property type="evidence" value="ECO:0007669"/>
    <property type="project" value="TreeGrafter"/>
</dbReference>
<evidence type="ECO:0000256" key="3">
    <source>
        <dbReference type="ARBA" id="ARBA00022723"/>
    </source>
</evidence>
<proteinExistence type="inferred from homology"/>
<feature type="site" description="Important for catalytic activity" evidence="8">
    <location>
        <position position="288"/>
    </location>
</feature>
<evidence type="ECO:0000256" key="7">
    <source>
        <dbReference type="PIRSR" id="PIRSR604808-2"/>
    </source>
</evidence>
<dbReference type="GO" id="GO:0003677">
    <property type="term" value="F:DNA binding"/>
    <property type="evidence" value="ECO:0007669"/>
    <property type="project" value="InterPro"/>
</dbReference>
<dbReference type="InterPro" id="IPR020847">
    <property type="entry name" value="AP_endonuclease_F1_BS"/>
</dbReference>
<dbReference type="InterPro" id="IPR005135">
    <property type="entry name" value="Endo/exonuclease/phosphatase"/>
</dbReference>
<dbReference type="VEuPathDB" id="FungiDB:AAP_05388"/>
<dbReference type="AlphaFoldDB" id="A0A167VL01"/>
<feature type="site" description="Transition state stabilizer" evidence="8">
    <location>
        <position position="197"/>
    </location>
</feature>
<sequence>MTSIDCAHKFLEIRFHTSHGKLPGPLMQAMFDVLEADIVVLQETKIQRKDLRDDMVLVPGWDCFFSFPKYKKGYSGVVVYTRIGSCSPLRVEDGITGINPSTTKDTAFRDLPSHEQIGGYPSEEQLNLSLVDAETLDSEGRCVILEFQAFVLIGVYLPAVRNELRDDFRLGFLRVFECRVRNLIALGKRIIVAGDLNISRDVQDSASALADVLGERLSREQYISTPSRALFNELVTDSSDYDSSEPNNNAQCVLWDICRDFHPSRKGMFTCWDMKTNARPGNFGSRIDYILCSLNIRDWFVAADAQQHLMGSDHCPVFAVLKENILLDAKETRLRDVMGVKNHSLDEGDPQKSVKSQLHPLSGRRYPEFRGRRDIKQMLFQRPASSGVSTNPKRMLSNAVRPEEHSSPPSHAKLKRDRSPGVTESRPLKKTYARSPSALYHSRKRTATAQPTLNNFFKPYNSEITTGVENQLNSVQEIETSQVACQLTSGEKYDRYSKDDDTIKAWANIFTPQQAPSCEGHDLFGCAPGLLVLAALRRRERNGDARRSYGVVTGRLGKAVIAKAVEYFCKL</sequence>
<gene>
    <name evidence="11" type="ORF">AAP_05388</name>
</gene>
<dbReference type="PANTHER" id="PTHR22748:SF4">
    <property type="entry name" value="DNA-(APURINIC OR APYRIMIDINIC SITE) ENDONUCLEASE 2"/>
    <property type="match status" value="1"/>
</dbReference>
<evidence type="ECO:0000256" key="1">
    <source>
        <dbReference type="ARBA" id="ARBA00001936"/>
    </source>
</evidence>
<evidence type="ECO:0000256" key="8">
    <source>
        <dbReference type="PIRSR" id="PIRSR604808-3"/>
    </source>
</evidence>
<keyword evidence="3 7" id="KW-0479">Metal-binding</keyword>
<dbReference type="GO" id="GO:0003906">
    <property type="term" value="F:DNA-(apurinic or apyrimidinic site) endonuclease activity"/>
    <property type="evidence" value="ECO:0007669"/>
    <property type="project" value="TreeGrafter"/>
</dbReference>
<feature type="binding site" evidence="7">
    <location>
        <position position="197"/>
    </location>
    <ligand>
        <name>Mg(2+)</name>
        <dbReference type="ChEBI" id="CHEBI:18420"/>
        <label>1</label>
    </ligand>
</feature>
<dbReference type="InterPro" id="IPR004808">
    <property type="entry name" value="AP_endonuc_1"/>
</dbReference>
<dbReference type="PROSITE" id="PS00728">
    <property type="entry name" value="AP_NUCLEASE_F1_3"/>
    <property type="match status" value="1"/>
</dbReference>
<comment type="cofactor">
    <cofactor evidence="1">
        <name>Mn(2+)</name>
        <dbReference type="ChEBI" id="CHEBI:29035"/>
    </cofactor>
</comment>
<keyword evidence="11" id="KW-0456">Lyase</keyword>
<keyword evidence="4" id="KW-0378">Hydrolase</keyword>
<comment type="caution">
    <text evidence="11">The sequence shown here is derived from an EMBL/GenBank/DDBJ whole genome shotgun (WGS) entry which is preliminary data.</text>
</comment>
<dbReference type="Gene3D" id="3.60.10.10">
    <property type="entry name" value="Endonuclease/exonuclease/phosphatase"/>
    <property type="match status" value="1"/>
</dbReference>
<feature type="binding site" evidence="7">
    <location>
        <position position="314"/>
    </location>
    <ligand>
        <name>Mg(2+)</name>
        <dbReference type="ChEBI" id="CHEBI:18420"/>
        <label>1</label>
    </ligand>
</feature>
<feature type="site" description="Interaction with DNA substrate" evidence="8">
    <location>
        <position position="314"/>
    </location>
</feature>
<organism evidence="11 12">
    <name type="scientific">Ascosphaera apis ARSEF 7405</name>
    <dbReference type="NCBI Taxonomy" id="392613"/>
    <lineage>
        <taxon>Eukaryota</taxon>
        <taxon>Fungi</taxon>
        <taxon>Dikarya</taxon>
        <taxon>Ascomycota</taxon>
        <taxon>Pezizomycotina</taxon>
        <taxon>Eurotiomycetes</taxon>
        <taxon>Eurotiomycetidae</taxon>
        <taxon>Onygenales</taxon>
        <taxon>Ascosphaeraceae</taxon>
        <taxon>Ascosphaera</taxon>
    </lineage>
</organism>
<dbReference type="GO" id="GO:0008081">
    <property type="term" value="F:phosphoric diester hydrolase activity"/>
    <property type="evidence" value="ECO:0007669"/>
    <property type="project" value="TreeGrafter"/>
</dbReference>
<dbReference type="GO" id="GO:0046872">
    <property type="term" value="F:metal ion binding"/>
    <property type="evidence" value="ECO:0007669"/>
    <property type="project" value="UniProtKB-KW"/>
</dbReference>
<evidence type="ECO:0000256" key="2">
    <source>
        <dbReference type="ARBA" id="ARBA00007092"/>
    </source>
</evidence>
<evidence type="ECO:0000313" key="11">
    <source>
        <dbReference type="EMBL" id="KZZ87684.1"/>
    </source>
</evidence>
<dbReference type="OrthoDB" id="391817at2759"/>
<comment type="similarity">
    <text evidence="2">Belongs to the DNA repair enzymes AP/ExoA family.</text>
</comment>
<feature type="domain" description="Endonuclease/exonuclease/phosphatase" evidence="10">
    <location>
        <begin position="35"/>
        <end position="314"/>
    </location>
</feature>
<dbReference type="PROSITE" id="PS51435">
    <property type="entry name" value="AP_NUCLEASE_F1_4"/>
    <property type="match status" value="1"/>
</dbReference>
<dbReference type="GO" id="GO:0008311">
    <property type="term" value="F:double-stranded DNA 3'-5' DNA exonuclease activity"/>
    <property type="evidence" value="ECO:0007669"/>
    <property type="project" value="TreeGrafter"/>
</dbReference>
<feature type="binding site" evidence="7">
    <location>
        <position position="313"/>
    </location>
    <ligand>
        <name>Mg(2+)</name>
        <dbReference type="ChEBI" id="CHEBI:18420"/>
        <label>1</label>
    </ligand>
</feature>
<feature type="active site" evidence="6">
    <location>
        <position position="156"/>
    </location>
</feature>
<evidence type="ECO:0000313" key="12">
    <source>
        <dbReference type="Proteomes" id="UP000242877"/>
    </source>
</evidence>
<feature type="region of interest" description="Disordered" evidence="9">
    <location>
        <begin position="380"/>
        <end position="446"/>
    </location>
</feature>
<name>A0A167VL01_9EURO</name>
<dbReference type="EMBL" id="AZGZ01000031">
    <property type="protein sequence ID" value="KZZ87684.1"/>
    <property type="molecule type" value="Genomic_DNA"/>
</dbReference>
<reference evidence="11 12" key="1">
    <citation type="journal article" date="2016" name="Genome Biol. Evol.">
        <title>Divergent and convergent evolution of fungal pathogenicity.</title>
        <authorList>
            <person name="Shang Y."/>
            <person name="Xiao G."/>
            <person name="Zheng P."/>
            <person name="Cen K."/>
            <person name="Zhan S."/>
            <person name="Wang C."/>
        </authorList>
    </citation>
    <scope>NUCLEOTIDE SEQUENCE [LARGE SCALE GENOMIC DNA]</scope>
    <source>
        <strain evidence="11 12">ARSEF 7405</strain>
    </source>
</reference>
<keyword evidence="5 7" id="KW-0460">Magnesium</keyword>
<keyword evidence="7" id="KW-0464">Manganese</keyword>
<accession>A0A167VL01</accession>
<dbReference type="PANTHER" id="PTHR22748">
    <property type="entry name" value="AP ENDONUCLEASE"/>
    <property type="match status" value="1"/>
</dbReference>
<keyword evidence="12" id="KW-1185">Reference proteome</keyword>
<dbReference type="PROSITE" id="PS00726">
    <property type="entry name" value="AP_NUCLEASE_F1_1"/>
    <property type="match status" value="1"/>
</dbReference>
<dbReference type="GO" id="GO:0016829">
    <property type="term" value="F:lyase activity"/>
    <property type="evidence" value="ECO:0007669"/>
    <property type="project" value="UniProtKB-KW"/>
</dbReference>
<feature type="region of interest" description="Disordered" evidence="9">
    <location>
        <begin position="341"/>
        <end position="367"/>
    </location>
</feature>
<dbReference type="InterPro" id="IPR036691">
    <property type="entry name" value="Endo/exonu/phosph_ase_sf"/>
</dbReference>
<protein>
    <submittedName>
        <fullName evidence="11">DNA lyase</fullName>
    </submittedName>
</protein>
<feature type="compositionally biased region" description="Basic and acidic residues" evidence="9">
    <location>
        <begin position="341"/>
        <end position="352"/>
    </location>
</feature>
<feature type="active site" description="Proton donor/acceptor" evidence="6">
    <location>
        <position position="195"/>
    </location>
</feature>